<proteinExistence type="predicted"/>
<dbReference type="SUPFAM" id="SSF50044">
    <property type="entry name" value="SH3-domain"/>
    <property type="match status" value="1"/>
</dbReference>
<dbReference type="InterPro" id="IPR007223">
    <property type="entry name" value="Peroxin-13_N"/>
</dbReference>
<keyword evidence="1" id="KW-0812">Transmembrane</keyword>
<evidence type="ECO:0000259" key="2">
    <source>
        <dbReference type="Pfam" id="PF04088"/>
    </source>
</evidence>
<dbReference type="EMBL" id="UPTC01000036">
    <property type="protein sequence ID" value="VBB25726.1"/>
    <property type="molecule type" value="Genomic_DNA"/>
</dbReference>
<keyword evidence="1" id="KW-1133">Transmembrane helix</keyword>
<keyword evidence="1" id="KW-0472">Membrane</keyword>
<sequence length="290" mass="32188">MNYRCSWPVAPPVASFTCPHTVDHPTLSMRQVQGLTPTHTRCTLCPNVKSYAAEGKIAQLFNESTGGTFSSIEAVLTAINSIADMLNTTHHAVFSSFQAVFGALDEFAKLKTQVPNVITFDFSLKDFHITCFDRLNGIAVRSRIAAQETSAQLISSNSFRWLPSLIFWLIAVGVPYLMYQSIGGMTDESMKWTTGKAGYYEALATEDHDTEENDKISFKRGDILRIAPREYQPRRLGYILACSLDGKKVGLVPIKKIRLTKRVVESSAFTGQDAVQLFDAAHASENDLYD</sequence>
<name>A0A498S951_ACAVI</name>
<dbReference type="GO" id="GO:0016020">
    <property type="term" value="C:membrane"/>
    <property type="evidence" value="ECO:0007669"/>
    <property type="project" value="InterPro"/>
</dbReference>
<dbReference type="GO" id="GO:0005777">
    <property type="term" value="C:peroxisome"/>
    <property type="evidence" value="ECO:0007669"/>
    <property type="project" value="InterPro"/>
</dbReference>
<keyword evidence="4" id="KW-1185">Reference proteome</keyword>
<gene>
    <name evidence="3" type="ORF">NAV_LOCUS556</name>
</gene>
<feature type="transmembrane region" description="Helical" evidence="1">
    <location>
        <begin position="161"/>
        <end position="179"/>
    </location>
</feature>
<evidence type="ECO:0000256" key="1">
    <source>
        <dbReference type="SAM" id="Phobius"/>
    </source>
</evidence>
<organism evidence="3 4">
    <name type="scientific">Acanthocheilonema viteae</name>
    <name type="common">Filarial nematode worm</name>
    <name type="synonym">Dipetalonema viteae</name>
    <dbReference type="NCBI Taxonomy" id="6277"/>
    <lineage>
        <taxon>Eukaryota</taxon>
        <taxon>Metazoa</taxon>
        <taxon>Ecdysozoa</taxon>
        <taxon>Nematoda</taxon>
        <taxon>Chromadorea</taxon>
        <taxon>Rhabditida</taxon>
        <taxon>Spirurina</taxon>
        <taxon>Spiruromorpha</taxon>
        <taxon>Filarioidea</taxon>
        <taxon>Onchocercidae</taxon>
        <taxon>Acanthocheilonema</taxon>
    </lineage>
</organism>
<dbReference type="STRING" id="6277.A0A498S951"/>
<feature type="domain" description="Peroxin 13 N-terminal" evidence="2">
    <location>
        <begin position="57"/>
        <end position="182"/>
    </location>
</feature>
<dbReference type="InterPro" id="IPR036028">
    <property type="entry name" value="SH3-like_dom_sf"/>
</dbReference>
<dbReference type="AlphaFoldDB" id="A0A498S951"/>
<protein>
    <recommendedName>
        <fullName evidence="2">Peroxin 13 N-terminal domain-containing protein</fullName>
    </recommendedName>
</protein>
<evidence type="ECO:0000313" key="4">
    <source>
        <dbReference type="Proteomes" id="UP000276991"/>
    </source>
</evidence>
<dbReference type="Pfam" id="PF04088">
    <property type="entry name" value="Peroxin-13_N"/>
    <property type="match status" value="1"/>
</dbReference>
<dbReference type="GO" id="GO:0016560">
    <property type="term" value="P:protein import into peroxisome matrix, docking"/>
    <property type="evidence" value="ECO:0007669"/>
    <property type="project" value="InterPro"/>
</dbReference>
<dbReference type="OrthoDB" id="10037838at2759"/>
<reference evidence="3 4" key="1">
    <citation type="submission" date="2018-08" db="EMBL/GenBank/DDBJ databases">
        <authorList>
            <person name="Laetsch R D."/>
            <person name="Stevens L."/>
            <person name="Kumar S."/>
            <person name="Blaxter L. M."/>
        </authorList>
    </citation>
    <scope>NUCLEOTIDE SEQUENCE [LARGE SCALE GENOMIC DNA]</scope>
</reference>
<dbReference type="CDD" id="cd11864">
    <property type="entry name" value="SH3_PEX13_eumet"/>
    <property type="match status" value="1"/>
</dbReference>
<evidence type="ECO:0000313" key="3">
    <source>
        <dbReference type="EMBL" id="VBB25726.1"/>
    </source>
</evidence>
<accession>A0A498S951</accession>
<dbReference type="Proteomes" id="UP000276991">
    <property type="component" value="Unassembled WGS sequence"/>
</dbReference>